<name>A0AAV5TIC8_9BILA</name>
<comment type="caution">
    <text evidence="2">The sequence shown here is derived from an EMBL/GenBank/DDBJ whole genome shotgun (WGS) entry which is preliminary data.</text>
</comment>
<feature type="non-terminal residue" evidence="2">
    <location>
        <position position="1"/>
    </location>
</feature>
<dbReference type="EMBL" id="BTSX01000004">
    <property type="protein sequence ID" value="GMS93998.1"/>
    <property type="molecule type" value="Genomic_DNA"/>
</dbReference>
<dbReference type="Proteomes" id="UP001432027">
    <property type="component" value="Unassembled WGS sequence"/>
</dbReference>
<dbReference type="AlphaFoldDB" id="A0AAV5TIC8"/>
<dbReference type="GO" id="GO:0008528">
    <property type="term" value="F:G protein-coupled peptide receptor activity"/>
    <property type="evidence" value="ECO:0007669"/>
    <property type="project" value="TreeGrafter"/>
</dbReference>
<evidence type="ECO:0000313" key="3">
    <source>
        <dbReference type="Proteomes" id="UP001432027"/>
    </source>
</evidence>
<proteinExistence type="predicted"/>
<organism evidence="2 3">
    <name type="scientific">Pristionchus entomophagus</name>
    <dbReference type="NCBI Taxonomy" id="358040"/>
    <lineage>
        <taxon>Eukaryota</taxon>
        <taxon>Metazoa</taxon>
        <taxon>Ecdysozoa</taxon>
        <taxon>Nematoda</taxon>
        <taxon>Chromadorea</taxon>
        <taxon>Rhabditida</taxon>
        <taxon>Rhabditina</taxon>
        <taxon>Diplogasteromorpha</taxon>
        <taxon>Diplogasteroidea</taxon>
        <taxon>Neodiplogasteridae</taxon>
        <taxon>Pristionchus</taxon>
    </lineage>
</organism>
<dbReference type="GO" id="GO:0005886">
    <property type="term" value="C:plasma membrane"/>
    <property type="evidence" value="ECO:0007669"/>
    <property type="project" value="TreeGrafter"/>
</dbReference>
<dbReference type="InterPro" id="IPR053219">
    <property type="entry name" value="GPCR_Dmsr-1"/>
</dbReference>
<keyword evidence="1" id="KW-0472">Membrane</keyword>
<dbReference type="PANTHER" id="PTHR46273:SF14">
    <property type="entry name" value="G-PROTEIN COUPLED RECEPTOR DMSR-1"/>
    <property type="match status" value="1"/>
</dbReference>
<evidence type="ECO:0000313" key="2">
    <source>
        <dbReference type="EMBL" id="GMS93998.1"/>
    </source>
</evidence>
<feature type="transmembrane region" description="Helical" evidence="1">
    <location>
        <begin position="37"/>
        <end position="58"/>
    </location>
</feature>
<evidence type="ECO:0008006" key="4">
    <source>
        <dbReference type="Google" id="ProtNLM"/>
    </source>
</evidence>
<gene>
    <name evidence="2" type="ORF">PENTCL1PPCAC_16173</name>
</gene>
<reference evidence="2" key="1">
    <citation type="submission" date="2023-10" db="EMBL/GenBank/DDBJ databases">
        <title>Genome assembly of Pristionchus species.</title>
        <authorList>
            <person name="Yoshida K."/>
            <person name="Sommer R.J."/>
        </authorList>
    </citation>
    <scope>NUCLEOTIDE SEQUENCE</scope>
    <source>
        <strain evidence="2">RS0144</strain>
    </source>
</reference>
<keyword evidence="1" id="KW-0812">Transmembrane</keyword>
<protein>
    <recommendedName>
        <fullName evidence="4">G protein-coupled receptor</fullName>
    </recommendedName>
</protein>
<dbReference type="PANTHER" id="PTHR46273">
    <property type="entry name" value="MYOSUPPRESSIN RECEPTOR 1, ISOFORM B-RELATED"/>
    <property type="match status" value="1"/>
</dbReference>
<accession>A0AAV5TIC8</accession>
<feature type="non-terminal residue" evidence="2">
    <location>
        <position position="107"/>
    </location>
</feature>
<feature type="transmembrane region" description="Helical" evidence="1">
    <location>
        <begin position="70"/>
        <end position="93"/>
    </location>
</feature>
<keyword evidence="1" id="KW-1133">Transmembrane helix</keyword>
<evidence type="ECO:0000256" key="1">
    <source>
        <dbReference type="SAM" id="Phobius"/>
    </source>
</evidence>
<sequence>AAPLTIKCSLSYRQTNMKCNAESYTFLFALHLLADNHMFSVCRALYVWLAVILTTMPLRVIRSKGKWKASYMFVFSASVILLVAVCTANVPLFRTIFIAQVPIGFVC</sequence>
<keyword evidence="3" id="KW-1185">Reference proteome</keyword>